<dbReference type="PANTHER" id="PTHR11741:SF0">
    <property type="entry name" value="ELONGATION FACTOR TS, MITOCHONDRIAL"/>
    <property type="match status" value="1"/>
</dbReference>
<dbReference type="Gene3D" id="1.10.286.20">
    <property type="match status" value="1"/>
</dbReference>
<comment type="similarity">
    <text evidence="1 6 7">Belongs to the EF-Ts family.</text>
</comment>
<protein>
    <recommendedName>
        <fullName evidence="2 6">Elongation factor Ts</fullName>
        <shortName evidence="6">EF-Ts</shortName>
    </recommendedName>
</protein>
<dbReference type="HAMAP" id="MF_00050">
    <property type="entry name" value="EF_Ts"/>
    <property type="match status" value="1"/>
</dbReference>
<evidence type="ECO:0000256" key="5">
    <source>
        <dbReference type="ARBA" id="ARBA00025453"/>
    </source>
</evidence>
<keyword evidence="6" id="KW-0963">Cytoplasm</keyword>
<comment type="function">
    <text evidence="5 6 7">Associates with the EF-Tu.GDP complex and induces the exchange of GDP to GTP. It remains bound to the aminoacyl-tRNA.EF-Tu.GTP complex up to the GTP hydrolysis stage on the ribosome.</text>
</comment>
<proteinExistence type="inferred from homology"/>
<evidence type="ECO:0000256" key="7">
    <source>
        <dbReference type="RuleBase" id="RU000642"/>
    </source>
</evidence>
<evidence type="ECO:0000256" key="2">
    <source>
        <dbReference type="ARBA" id="ARBA00016956"/>
    </source>
</evidence>
<dbReference type="Proteomes" id="UP000239415">
    <property type="component" value="Unassembled WGS sequence"/>
</dbReference>
<comment type="subcellular location">
    <subcellularLocation>
        <location evidence="6 8">Cytoplasm</location>
    </subcellularLocation>
</comment>
<dbReference type="PROSITE" id="PS01126">
    <property type="entry name" value="EF_TS_1"/>
    <property type="match status" value="1"/>
</dbReference>
<dbReference type="InterPro" id="IPR014039">
    <property type="entry name" value="Transl_elong_EFTs/EF1B_dimer"/>
</dbReference>
<dbReference type="InterPro" id="IPR018101">
    <property type="entry name" value="Transl_elong_Ts_CS"/>
</dbReference>
<reference evidence="10 11" key="1">
    <citation type="submission" date="2018-03" db="EMBL/GenBank/DDBJ databases">
        <title>Genomic Encyclopedia of Archaeal and Bacterial Type Strains, Phase II (KMG-II): from individual species to whole genera.</title>
        <authorList>
            <person name="Goeker M."/>
        </authorList>
    </citation>
    <scope>NUCLEOTIDE SEQUENCE [LARGE SCALE GENOMIC DNA]</scope>
    <source>
        <strain evidence="10 11">DSM 43146</strain>
    </source>
</reference>
<dbReference type="NCBIfam" id="TIGR00116">
    <property type="entry name" value="tsf"/>
    <property type="match status" value="1"/>
</dbReference>
<feature type="domain" description="Translation elongation factor EFTs/EF1B dimerisation" evidence="9">
    <location>
        <begin position="68"/>
        <end position="275"/>
    </location>
</feature>
<dbReference type="RefSeq" id="WP_106316408.1">
    <property type="nucleotide sequence ID" value="NZ_BOMO01000006.1"/>
</dbReference>
<dbReference type="SUPFAM" id="SSF46934">
    <property type="entry name" value="UBA-like"/>
    <property type="match status" value="1"/>
</dbReference>
<dbReference type="InterPro" id="IPR001816">
    <property type="entry name" value="Transl_elong_EFTs/EF1B"/>
</dbReference>
<dbReference type="OrthoDB" id="9808348at2"/>
<dbReference type="EMBL" id="PVMZ01000002">
    <property type="protein sequence ID" value="PRX24974.1"/>
    <property type="molecule type" value="Genomic_DNA"/>
</dbReference>
<dbReference type="FunFam" id="1.10.8.10:FF:000001">
    <property type="entry name" value="Elongation factor Ts"/>
    <property type="match status" value="1"/>
</dbReference>
<dbReference type="Gene3D" id="1.10.8.10">
    <property type="entry name" value="DNA helicase RuvA subunit, C-terminal domain"/>
    <property type="match status" value="1"/>
</dbReference>
<dbReference type="Gene3D" id="3.30.479.20">
    <property type="entry name" value="Elongation factor Ts, dimerisation domain"/>
    <property type="match status" value="2"/>
</dbReference>
<sequence>MANYTAADVKKLRDLTGAGMMDCKKALEESEGDFEKAVEFLRIKGAKDVGKRAGRTAANGIVSHSGSALLELNCETDFVAKTPDFVALGQRLVEFGEQNKVADAAALLAATLEDGKTVADTVEEYAAKIGEKIVVNRFTIVDGTVAVYLHRKAQDLPPQVGVLVQYSGKNDEAADSDARGIGMQITAMRPKFLSREEVPAEVVETERRVAEQTAREEGKPEQALPKIIEGRVNSFFKDFVLLEQASVVDNKKTVKQIAAEAGIEITRFVRFEVGQE</sequence>
<feature type="region of interest" description="Involved in Mg(2+) ion dislocation from EF-Tu" evidence="6">
    <location>
        <begin position="76"/>
        <end position="79"/>
    </location>
</feature>
<comment type="caution">
    <text evidence="10">The sequence shown here is derived from an EMBL/GenBank/DDBJ whole genome shotgun (WGS) entry which is preliminary data.</text>
</comment>
<keyword evidence="11" id="KW-1185">Reference proteome</keyword>
<dbReference type="GO" id="GO:0003746">
    <property type="term" value="F:translation elongation factor activity"/>
    <property type="evidence" value="ECO:0007669"/>
    <property type="project" value="UniProtKB-UniRule"/>
</dbReference>
<evidence type="ECO:0000256" key="1">
    <source>
        <dbReference type="ARBA" id="ARBA00005532"/>
    </source>
</evidence>
<evidence type="ECO:0000256" key="3">
    <source>
        <dbReference type="ARBA" id="ARBA00022768"/>
    </source>
</evidence>
<evidence type="ECO:0000313" key="11">
    <source>
        <dbReference type="Proteomes" id="UP000239415"/>
    </source>
</evidence>
<dbReference type="AlphaFoldDB" id="A0A2T0KMV9"/>
<evidence type="ECO:0000313" key="10">
    <source>
        <dbReference type="EMBL" id="PRX24974.1"/>
    </source>
</evidence>
<accession>A0A2T0KMV9</accession>
<evidence type="ECO:0000259" key="9">
    <source>
        <dbReference type="Pfam" id="PF00889"/>
    </source>
</evidence>
<keyword evidence="3 6" id="KW-0251">Elongation factor</keyword>
<dbReference type="FunFam" id="1.10.286.20:FF:000001">
    <property type="entry name" value="Elongation factor Ts"/>
    <property type="match status" value="1"/>
</dbReference>
<dbReference type="GO" id="GO:0005737">
    <property type="term" value="C:cytoplasm"/>
    <property type="evidence" value="ECO:0007669"/>
    <property type="project" value="UniProtKB-SubCell"/>
</dbReference>
<keyword evidence="4 6" id="KW-0648">Protein biosynthesis</keyword>
<gene>
    <name evidence="6" type="primary">tsf</name>
    <name evidence="10" type="ORF">CLV67_102757</name>
</gene>
<organism evidence="10 11">
    <name type="scientific">Actinoplanes italicus</name>
    <dbReference type="NCBI Taxonomy" id="113567"/>
    <lineage>
        <taxon>Bacteria</taxon>
        <taxon>Bacillati</taxon>
        <taxon>Actinomycetota</taxon>
        <taxon>Actinomycetes</taxon>
        <taxon>Micromonosporales</taxon>
        <taxon>Micromonosporaceae</taxon>
        <taxon>Actinoplanes</taxon>
    </lineage>
</organism>
<dbReference type="PANTHER" id="PTHR11741">
    <property type="entry name" value="ELONGATION FACTOR TS"/>
    <property type="match status" value="1"/>
</dbReference>
<name>A0A2T0KMV9_9ACTN</name>
<dbReference type="Pfam" id="PF00889">
    <property type="entry name" value="EF_TS"/>
    <property type="match status" value="1"/>
</dbReference>
<dbReference type="CDD" id="cd14275">
    <property type="entry name" value="UBA_EF-Ts"/>
    <property type="match status" value="1"/>
</dbReference>
<evidence type="ECO:0000256" key="8">
    <source>
        <dbReference type="RuleBase" id="RU000643"/>
    </source>
</evidence>
<dbReference type="InterPro" id="IPR036402">
    <property type="entry name" value="EF-Ts_dimer_sf"/>
</dbReference>
<dbReference type="PROSITE" id="PS01127">
    <property type="entry name" value="EF_TS_2"/>
    <property type="match status" value="1"/>
</dbReference>
<dbReference type="InterPro" id="IPR009060">
    <property type="entry name" value="UBA-like_sf"/>
</dbReference>
<dbReference type="SUPFAM" id="SSF54713">
    <property type="entry name" value="Elongation factor Ts (EF-Ts), dimerisation domain"/>
    <property type="match status" value="1"/>
</dbReference>
<evidence type="ECO:0000256" key="6">
    <source>
        <dbReference type="HAMAP-Rule" id="MF_00050"/>
    </source>
</evidence>
<evidence type="ECO:0000256" key="4">
    <source>
        <dbReference type="ARBA" id="ARBA00022917"/>
    </source>
</evidence>